<dbReference type="Proteomes" id="UP001500909">
    <property type="component" value="Unassembled WGS sequence"/>
</dbReference>
<keyword evidence="5" id="KW-0408">Iron</keyword>
<dbReference type="Pfam" id="PF21105">
    <property type="entry name" value="DyP_N"/>
    <property type="match status" value="1"/>
</dbReference>
<comment type="caution">
    <text evidence="9">The sequence shown here is derived from an EMBL/GenBank/DDBJ whole genome shotgun (WGS) entry which is preliminary data.</text>
</comment>
<proteinExistence type="inferred from homology"/>
<evidence type="ECO:0000313" key="10">
    <source>
        <dbReference type="Proteomes" id="UP001500909"/>
    </source>
</evidence>
<dbReference type="PANTHER" id="PTHR30521">
    <property type="entry name" value="DEFERROCHELATASE/PEROXIDASE"/>
    <property type="match status" value="1"/>
</dbReference>
<keyword evidence="4" id="KW-0560">Oxidoreductase</keyword>
<evidence type="ECO:0000313" key="9">
    <source>
        <dbReference type="EMBL" id="GAA0462801.1"/>
    </source>
</evidence>
<evidence type="ECO:0000256" key="3">
    <source>
        <dbReference type="ARBA" id="ARBA00022723"/>
    </source>
</evidence>
<evidence type="ECO:0000256" key="6">
    <source>
        <dbReference type="ARBA" id="ARBA00025737"/>
    </source>
</evidence>
<feature type="domain" description="DyP dimeric alpha+beta barrel" evidence="8">
    <location>
        <begin position="71"/>
        <end position="155"/>
    </location>
</feature>
<feature type="region of interest" description="Disordered" evidence="7">
    <location>
        <begin position="187"/>
        <end position="214"/>
    </location>
</feature>
<keyword evidence="2 9" id="KW-0575">Peroxidase</keyword>
<evidence type="ECO:0000256" key="4">
    <source>
        <dbReference type="ARBA" id="ARBA00023002"/>
    </source>
</evidence>
<comment type="similarity">
    <text evidence="6">Belongs to the DyP-type peroxidase family.</text>
</comment>
<evidence type="ECO:0000256" key="1">
    <source>
        <dbReference type="ARBA" id="ARBA00001970"/>
    </source>
</evidence>
<evidence type="ECO:0000256" key="7">
    <source>
        <dbReference type="SAM" id="MobiDB-lite"/>
    </source>
</evidence>
<evidence type="ECO:0000259" key="8">
    <source>
        <dbReference type="Pfam" id="PF21105"/>
    </source>
</evidence>
<dbReference type="EMBL" id="BAAABY010000023">
    <property type="protein sequence ID" value="GAA0462801.1"/>
    <property type="molecule type" value="Genomic_DNA"/>
</dbReference>
<gene>
    <name evidence="9" type="ORF">GCM10010361_28330</name>
</gene>
<keyword evidence="10" id="KW-1185">Reference proteome</keyword>
<dbReference type="SUPFAM" id="SSF54909">
    <property type="entry name" value="Dimeric alpha+beta barrel"/>
    <property type="match status" value="1"/>
</dbReference>
<dbReference type="InterPro" id="IPR049509">
    <property type="entry name" value="DyP_N"/>
</dbReference>
<organism evidence="9 10">
    <name type="scientific">Streptomyces olivaceiscleroticus</name>
    <dbReference type="NCBI Taxonomy" id="68245"/>
    <lineage>
        <taxon>Bacteria</taxon>
        <taxon>Bacillati</taxon>
        <taxon>Actinomycetota</taxon>
        <taxon>Actinomycetes</taxon>
        <taxon>Kitasatosporales</taxon>
        <taxon>Streptomycetaceae</taxon>
        <taxon>Streptomyces</taxon>
    </lineage>
</organism>
<dbReference type="InterPro" id="IPR011008">
    <property type="entry name" value="Dimeric_a/b-barrel"/>
</dbReference>
<dbReference type="NCBIfam" id="TIGR01413">
    <property type="entry name" value="Dyp_perox_fam"/>
    <property type="match status" value="1"/>
</dbReference>
<protein>
    <submittedName>
        <fullName evidence="9">Dyp-type peroxidase</fullName>
    </submittedName>
</protein>
<dbReference type="PROSITE" id="PS51404">
    <property type="entry name" value="DYP_PEROXIDASE"/>
    <property type="match status" value="1"/>
</dbReference>
<keyword evidence="3" id="KW-0479">Metal-binding</keyword>
<dbReference type="GO" id="GO:0004601">
    <property type="term" value="F:peroxidase activity"/>
    <property type="evidence" value="ECO:0007669"/>
    <property type="project" value="UniProtKB-KW"/>
</dbReference>
<accession>A0ABP3JSJ6</accession>
<dbReference type="InterPro" id="IPR006314">
    <property type="entry name" value="Dyp_peroxidase"/>
</dbReference>
<evidence type="ECO:0000256" key="5">
    <source>
        <dbReference type="ARBA" id="ARBA00023004"/>
    </source>
</evidence>
<evidence type="ECO:0000256" key="2">
    <source>
        <dbReference type="ARBA" id="ARBA00022559"/>
    </source>
</evidence>
<dbReference type="RefSeq" id="WP_346095290.1">
    <property type="nucleotide sequence ID" value="NZ_BAAABY010000023.1"/>
</dbReference>
<dbReference type="PANTHER" id="PTHR30521:SF5">
    <property type="entry name" value="BLR4509 PROTEIN"/>
    <property type="match status" value="1"/>
</dbReference>
<sequence>MADRTDPSAPQALELADIQGAMLRKRPGPYVGSYLLLRVGTPSDGRRLLARLLPHVASAARWWDPPGGAWLGIALSHSGLRALGVRQESLDSFPAEFIAGMAARAARIGDTGESGPEHWDAPLGSPDVHLVVAAFAADRAACDSLVETVREALRDLPAVQLLHRLEAAQLPNGRTHLGFVDNIGKPNIEGTGAPRDDRAGAAGPGHYGDPPGAGPAVKAGEFVLGYPDQDGVLATQPLPDALRRNGTYVAFRKLHVRVAEFRRYLKENASSTAEEELLAAKMVGRWRSGAPLVLAPSQDDPVLAADAARHNDFSYREQDPEGRRCPVGSHIRRMNPRDSPEVSVDVLRHCILRRSTTYGPELPEGQLTDDGAARGIVFLFMGTDIRRQFEFVKRQWANDGNFAGLETEQDPLTGNREGARTFTVPLPARARRRQYEQLPRFVVTKGGEYLFLPGIRALHWIAGLDR</sequence>
<comment type="cofactor">
    <cofactor evidence="1">
        <name>heme b</name>
        <dbReference type="ChEBI" id="CHEBI:60344"/>
    </cofactor>
</comment>
<name>A0ABP3JSJ6_9ACTN</name>
<reference evidence="10" key="1">
    <citation type="journal article" date="2019" name="Int. J. Syst. Evol. Microbiol.">
        <title>The Global Catalogue of Microorganisms (GCM) 10K type strain sequencing project: providing services to taxonomists for standard genome sequencing and annotation.</title>
        <authorList>
            <consortium name="The Broad Institute Genomics Platform"/>
            <consortium name="The Broad Institute Genome Sequencing Center for Infectious Disease"/>
            <person name="Wu L."/>
            <person name="Ma J."/>
        </authorList>
    </citation>
    <scope>NUCLEOTIDE SEQUENCE [LARGE SCALE GENOMIC DNA]</scope>
    <source>
        <strain evidence="10">JCM 4805</strain>
    </source>
</reference>